<proteinExistence type="predicted"/>
<organism evidence="1">
    <name type="scientific">Klebsiella pneumoniae</name>
    <dbReference type="NCBI Taxonomy" id="573"/>
    <lineage>
        <taxon>Bacteria</taxon>
        <taxon>Pseudomonadati</taxon>
        <taxon>Pseudomonadota</taxon>
        <taxon>Gammaproteobacteria</taxon>
        <taxon>Enterobacterales</taxon>
        <taxon>Enterobacteriaceae</taxon>
        <taxon>Klebsiella/Raoultella group</taxon>
        <taxon>Klebsiella</taxon>
        <taxon>Klebsiella pneumoniae complex</taxon>
    </lineage>
</organism>
<sequence>MLFLPGRVFFIQQQECSMEVNISQEDLFGDSIREMRERDKAFLPRPEWFSRIETDLDTFMQTYMTKYPFTSFEAIPGDESGLTFPAFEDLQFYLPQPLRHLPTKIVEVDGLAFLSVLGDGAFCIDPRRWHRIKTYIAKGTVEYPQVSVTHSGVSDGRHRTLLLMQLYNRRTIPVVVPESHYGTFMAEAKNMGAI</sequence>
<protein>
    <submittedName>
        <fullName evidence="1">Uncharacterized protein</fullName>
    </submittedName>
</protein>
<dbReference type="EMBL" id="KU987453">
    <property type="protein sequence ID" value="ANC59746.1"/>
    <property type="molecule type" value="Genomic_DNA"/>
</dbReference>
<dbReference type="AlphaFoldDB" id="A0A161J222"/>
<reference evidence="1" key="1">
    <citation type="submission" date="2016-03" db="EMBL/GenBank/DDBJ databases">
        <title>F5111 plasmid from K. peumoniae isloate 05K0261.</title>
        <authorList>
            <person name="Kang H.-Y."/>
            <person name="Kim S."/>
            <person name="Kim J."/>
        </authorList>
    </citation>
    <scope>NUCLEOTIDE SEQUENCE</scope>
    <source>
        <strain evidence="1">05K0261</strain>
        <plasmid evidence="1">F5111</plasmid>
    </source>
</reference>
<evidence type="ECO:0000313" key="1">
    <source>
        <dbReference type="EMBL" id="ANC59746.1"/>
    </source>
</evidence>
<keyword evidence="1" id="KW-0614">Plasmid</keyword>
<accession>A0A161J222</accession>
<geneLocation type="plasmid" evidence="1">
    <name>F5111</name>
</geneLocation>
<name>A0A161J222_KLEPN</name>